<comment type="caution">
    <text evidence="2">The sequence shown here is derived from an EMBL/GenBank/DDBJ whole genome shotgun (WGS) entry which is preliminary data.</text>
</comment>
<feature type="domain" description="Reverse transcriptase Ty1/copia-type" evidence="1">
    <location>
        <begin position="2"/>
        <end position="79"/>
    </location>
</feature>
<sequence>MDFSETYSPIIKPSTIRVVLALVVQEGWDIRQLDVNNAFLNGHLQDDVYVSQPEGVVDSTKPHFVYNLRKALYGLKRYPADFTGLHVRRSNNGYCVFFGGNLVSWSSKKQSVVSRSSTESKYRALALVVAELTWMYSLLRELGVELKFSSVIWCDNQGVVSLAANPVYHARTKDIEIGVHFVRDKGHVKTEMAAAMSCLS</sequence>
<dbReference type="PANTHER" id="PTHR11439:SF467">
    <property type="entry name" value="INTEGRASE CATALYTIC DOMAIN-CONTAINING PROTEIN"/>
    <property type="match status" value="1"/>
</dbReference>
<reference evidence="2 3" key="1">
    <citation type="journal article" date="2018" name="PLoS Genet.">
        <title>Population sequencing reveals clonal diversity and ancestral inbreeding in the grapevine cultivar Chardonnay.</title>
        <authorList>
            <person name="Roach M.J."/>
            <person name="Johnson D.L."/>
            <person name="Bohlmann J."/>
            <person name="van Vuuren H.J."/>
            <person name="Jones S.J."/>
            <person name="Pretorius I.S."/>
            <person name="Schmidt S.A."/>
            <person name="Borneman A.R."/>
        </authorList>
    </citation>
    <scope>NUCLEOTIDE SEQUENCE [LARGE SCALE GENOMIC DNA]</scope>
    <source>
        <strain evidence="3">cv. Chardonnay</strain>
        <tissue evidence="2">Leaf</tissue>
    </source>
</reference>
<organism evidence="2 3">
    <name type="scientific">Vitis vinifera</name>
    <name type="common">Grape</name>
    <dbReference type="NCBI Taxonomy" id="29760"/>
    <lineage>
        <taxon>Eukaryota</taxon>
        <taxon>Viridiplantae</taxon>
        <taxon>Streptophyta</taxon>
        <taxon>Embryophyta</taxon>
        <taxon>Tracheophyta</taxon>
        <taxon>Spermatophyta</taxon>
        <taxon>Magnoliopsida</taxon>
        <taxon>eudicotyledons</taxon>
        <taxon>Gunneridae</taxon>
        <taxon>Pentapetalae</taxon>
        <taxon>rosids</taxon>
        <taxon>Vitales</taxon>
        <taxon>Vitaceae</taxon>
        <taxon>Viteae</taxon>
        <taxon>Vitis</taxon>
    </lineage>
</organism>
<dbReference type="Pfam" id="PF07727">
    <property type="entry name" value="RVT_2"/>
    <property type="match status" value="1"/>
</dbReference>
<dbReference type="Proteomes" id="UP000288805">
    <property type="component" value="Unassembled WGS sequence"/>
</dbReference>
<proteinExistence type="predicted"/>
<dbReference type="EMBL" id="QGNW01002161">
    <property type="protein sequence ID" value="RVW24907.1"/>
    <property type="molecule type" value="Genomic_DNA"/>
</dbReference>
<accession>A0A438CNX6</accession>
<evidence type="ECO:0000313" key="2">
    <source>
        <dbReference type="EMBL" id="RVW24907.1"/>
    </source>
</evidence>
<name>A0A438CNX6_VITVI</name>
<dbReference type="AlphaFoldDB" id="A0A438CNX6"/>
<dbReference type="CDD" id="cd09272">
    <property type="entry name" value="RNase_HI_RT_Ty1"/>
    <property type="match status" value="1"/>
</dbReference>
<dbReference type="PANTHER" id="PTHR11439">
    <property type="entry name" value="GAG-POL-RELATED RETROTRANSPOSON"/>
    <property type="match status" value="1"/>
</dbReference>
<gene>
    <name evidence="2" type="primary">RE2_91</name>
    <name evidence="2" type="ORF">CK203_079468</name>
</gene>
<evidence type="ECO:0000313" key="3">
    <source>
        <dbReference type="Proteomes" id="UP000288805"/>
    </source>
</evidence>
<protein>
    <submittedName>
        <fullName evidence="2">Retrovirus-related Pol polyprotein from transposon RE2</fullName>
    </submittedName>
</protein>
<dbReference type="InterPro" id="IPR013103">
    <property type="entry name" value="RVT_2"/>
</dbReference>
<evidence type="ECO:0000259" key="1">
    <source>
        <dbReference type="Pfam" id="PF07727"/>
    </source>
</evidence>